<evidence type="ECO:0000313" key="1">
    <source>
        <dbReference type="EMBL" id="RKF67985.1"/>
    </source>
</evidence>
<evidence type="ECO:0008006" key="3">
    <source>
        <dbReference type="Google" id="ProtNLM"/>
    </source>
</evidence>
<keyword evidence="2" id="KW-1185">Reference proteome</keyword>
<protein>
    <recommendedName>
        <fullName evidence="3">DUF2913 family protein</fullName>
    </recommendedName>
</protein>
<evidence type="ECO:0000313" key="2">
    <source>
        <dbReference type="Proteomes" id="UP000284853"/>
    </source>
</evidence>
<name>A0ABX9PSK5_9GAMM</name>
<accession>A0ABX9PSK5</accession>
<dbReference type="Pfam" id="PF11140">
    <property type="entry name" value="DUF2913"/>
    <property type="match status" value="1"/>
</dbReference>
<organism evidence="1 2">
    <name type="scientific">Rahnella variigena</name>
    <dbReference type="NCBI Taxonomy" id="574964"/>
    <lineage>
        <taxon>Bacteria</taxon>
        <taxon>Pseudomonadati</taxon>
        <taxon>Pseudomonadota</taxon>
        <taxon>Gammaproteobacteria</taxon>
        <taxon>Enterobacterales</taxon>
        <taxon>Yersiniaceae</taxon>
        <taxon>Rahnella</taxon>
    </lineage>
</organism>
<gene>
    <name evidence="1" type="ORF">CKQ54_06190</name>
</gene>
<reference evidence="1 2" key="1">
    <citation type="submission" date="2017-08" db="EMBL/GenBank/DDBJ databases">
        <title>Comparative genomics of bacteria isolated from necrotic lesions of AOD affected trees.</title>
        <authorList>
            <person name="Doonan J."/>
            <person name="Denman S."/>
            <person name="Mcdonald J.E."/>
        </authorList>
    </citation>
    <scope>NUCLEOTIDE SEQUENCE [LARGE SCALE GENOMIC DNA]</scope>
    <source>
        <strain evidence="1 2">CIP 105588</strain>
    </source>
</reference>
<comment type="caution">
    <text evidence="1">The sequence shown here is derived from an EMBL/GenBank/DDBJ whole genome shotgun (WGS) entry which is preliminary data.</text>
</comment>
<dbReference type="Proteomes" id="UP000284853">
    <property type="component" value="Unassembled WGS sequence"/>
</dbReference>
<dbReference type="EMBL" id="NSDJ01000001">
    <property type="protein sequence ID" value="RKF67985.1"/>
    <property type="molecule type" value="Genomic_DNA"/>
</dbReference>
<proteinExistence type="predicted"/>
<sequence>MFIFIRQRKLNNTNEKIAHLSWCALIALYINNHRHPSQDAAQEDLFLRRWLTNAQHQKRFPKEVAGSLNDIICYSRQLSRKVRIKEYLLDIWNSYSRSEEDPLSL</sequence>
<dbReference type="InterPro" id="IPR021316">
    <property type="entry name" value="DUF2913"/>
</dbReference>